<proteinExistence type="predicted"/>
<feature type="region of interest" description="Disordered" evidence="5">
    <location>
        <begin position="223"/>
        <end position="268"/>
    </location>
</feature>
<dbReference type="Proteomes" id="UP000794436">
    <property type="component" value="Unassembled WGS sequence"/>
</dbReference>
<feature type="domain" description="HTH myb-type" evidence="8">
    <location>
        <begin position="163"/>
        <end position="217"/>
    </location>
</feature>
<dbReference type="Gene3D" id="1.10.10.60">
    <property type="entry name" value="Homeodomain-like"/>
    <property type="match status" value="1"/>
</dbReference>
<feature type="domain" description="SANT" evidence="7">
    <location>
        <begin position="166"/>
        <end position="219"/>
    </location>
</feature>
<name>A0A8K1CU91_PYTOL</name>
<evidence type="ECO:0000259" key="7">
    <source>
        <dbReference type="PROSITE" id="PS51293"/>
    </source>
</evidence>
<feature type="region of interest" description="Disordered" evidence="5">
    <location>
        <begin position="89"/>
        <end position="170"/>
    </location>
</feature>
<evidence type="ECO:0000313" key="10">
    <source>
        <dbReference type="Proteomes" id="UP000794436"/>
    </source>
</evidence>
<keyword evidence="4" id="KW-0539">Nucleus</keyword>
<comment type="caution">
    <text evidence="9">The sequence shown here is derived from an EMBL/GenBank/DDBJ whole genome shotgun (WGS) entry which is preliminary data.</text>
</comment>
<feature type="domain" description="Myb-like" evidence="6">
    <location>
        <begin position="163"/>
        <end position="213"/>
    </location>
</feature>
<protein>
    <submittedName>
        <fullName evidence="9">Uncharacterized protein</fullName>
    </submittedName>
</protein>
<evidence type="ECO:0000256" key="1">
    <source>
        <dbReference type="ARBA" id="ARBA00023015"/>
    </source>
</evidence>
<evidence type="ECO:0000259" key="8">
    <source>
        <dbReference type="PROSITE" id="PS51294"/>
    </source>
</evidence>
<dbReference type="PROSITE" id="PS51294">
    <property type="entry name" value="HTH_MYB"/>
    <property type="match status" value="1"/>
</dbReference>
<evidence type="ECO:0000256" key="4">
    <source>
        <dbReference type="ARBA" id="ARBA00023242"/>
    </source>
</evidence>
<evidence type="ECO:0000256" key="2">
    <source>
        <dbReference type="ARBA" id="ARBA00023125"/>
    </source>
</evidence>
<dbReference type="PANTHER" id="PTHR12802:SF155">
    <property type="entry name" value="DEUBIQUITINASE MYSM1"/>
    <property type="match status" value="1"/>
</dbReference>
<dbReference type="PANTHER" id="PTHR12802">
    <property type="entry name" value="SWI/SNF COMPLEX-RELATED"/>
    <property type="match status" value="1"/>
</dbReference>
<keyword evidence="10" id="KW-1185">Reference proteome</keyword>
<dbReference type="OrthoDB" id="118550at2759"/>
<dbReference type="SMART" id="SM00717">
    <property type="entry name" value="SANT"/>
    <property type="match status" value="1"/>
</dbReference>
<dbReference type="InterPro" id="IPR009057">
    <property type="entry name" value="Homeodomain-like_sf"/>
</dbReference>
<evidence type="ECO:0000256" key="5">
    <source>
        <dbReference type="SAM" id="MobiDB-lite"/>
    </source>
</evidence>
<dbReference type="PROSITE" id="PS50090">
    <property type="entry name" value="MYB_LIKE"/>
    <property type="match status" value="1"/>
</dbReference>
<dbReference type="InterPro" id="IPR006447">
    <property type="entry name" value="Myb_dom_plants"/>
</dbReference>
<feature type="compositionally biased region" description="Low complexity" evidence="5">
    <location>
        <begin position="121"/>
        <end position="133"/>
    </location>
</feature>
<keyword evidence="2" id="KW-0238">DNA-binding</keyword>
<dbReference type="PROSITE" id="PS51293">
    <property type="entry name" value="SANT"/>
    <property type="match status" value="1"/>
</dbReference>
<sequence length="366" mass="41105">MNLEISTSNPPAHAAEYSNEYQATGPALPRLEGGMLSSALPQPSIMLKKENEPWRGSSGFGIANILNRNNNGVAPPLPKFSLPSLHSFGKPLMTKTDQSMNRPRSILHDTPMANDSHRSHSPNPSQSSPTSSTKETPRKVVPSRRIAPAPADDDDNDQEDQSMDSIRGGRWSADEHERFLAGFRIHGHKWKRVQQVVRTRSVTQVRTHAQKYLLKLAKMKAEKKGGDEDHAGSVNNSSDVEMSHAASSRVEESDEQSPRKKQRRYEPADQLDEEYIAAAATTLCFLMRQKIDSIFDTRYEDEKDLEPYDCYSAESSYGSEANAAEHSRKRPFMHFITNESADYSYNEHHQTQESNNFSLEGKQLCS</sequence>
<dbReference type="AlphaFoldDB" id="A0A8K1CU91"/>
<dbReference type="GO" id="GO:0003677">
    <property type="term" value="F:DNA binding"/>
    <property type="evidence" value="ECO:0007669"/>
    <property type="project" value="UniProtKB-KW"/>
</dbReference>
<dbReference type="Pfam" id="PF00249">
    <property type="entry name" value="Myb_DNA-binding"/>
    <property type="match status" value="1"/>
</dbReference>
<dbReference type="InterPro" id="IPR001005">
    <property type="entry name" value="SANT/Myb"/>
</dbReference>
<dbReference type="EMBL" id="SPLM01000002">
    <property type="protein sequence ID" value="TMW68741.1"/>
    <property type="molecule type" value="Genomic_DNA"/>
</dbReference>
<evidence type="ECO:0000256" key="3">
    <source>
        <dbReference type="ARBA" id="ARBA00023163"/>
    </source>
</evidence>
<dbReference type="CDD" id="cd00167">
    <property type="entry name" value="SANT"/>
    <property type="match status" value="1"/>
</dbReference>
<reference evidence="9" key="1">
    <citation type="submission" date="2019-03" db="EMBL/GenBank/DDBJ databases">
        <title>Long read genome sequence of the mycoparasitic Pythium oligandrum ATCC 38472 isolated from sugarbeet rhizosphere.</title>
        <authorList>
            <person name="Gaulin E."/>
        </authorList>
    </citation>
    <scope>NUCLEOTIDE SEQUENCE</scope>
    <source>
        <strain evidence="9">ATCC 38472_TT</strain>
    </source>
</reference>
<accession>A0A8K1CU91</accession>
<evidence type="ECO:0000259" key="6">
    <source>
        <dbReference type="PROSITE" id="PS50090"/>
    </source>
</evidence>
<feature type="region of interest" description="Disordered" evidence="5">
    <location>
        <begin position="345"/>
        <end position="366"/>
    </location>
</feature>
<dbReference type="NCBIfam" id="TIGR01557">
    <property type="entry name" value="myb_SHAQKYF"/>
    <property type="match status" value="1"/>
</dbReference>
<dbReference type="InterPro" id="IPR017930">
    <property type="entry name" value="Myb_dom"/>
</dbReference>
<feature type="compositionally biased region" description="Acidic residues" evidence="5">
    <location>
        <begin position="151"/>
        <end position="162"/>
    </location>
</feature>
<dbReference type="InterPro" id="IPR017884">
    <property type="entry name" value="SANT_dom"/>
</dbReference>
<keyword evidence="1" id="KW-0805">Transcription regulation</keyword>
<dbReference type="SUPFAM" id="SSF46689">
    <property type="entry name" value="Homeodomain-like"/>
    <property type="match status" value="1"/>
</dbReference>
<organism evidence="9 10">
    <name type="scientific">Pythium oligandrum</name>
    <name type="common">Mycoparasitic fungus</name>
    <dbReference type="NCBI Taxonomy" id="41045"/>
    <lineage>
        <taxon>Eukaryota</taxon>
        <taxon>Sar</taxon>
        <taxon>Stramenopiles</taxon>
        <taxon>Oomycota</taxon>
        <taxon>Peronosporomycetes</taxon>
        <taxon>Pythiales</taxon>
        <taxon>Pythiaceae</taxon>
        <taxon>Pythium</taxon>
    </lineage>
</organism>
<keyword evidence="3" id="KW-0804">Transcription</keyword>
<evidence type="ECO:0000313" key="9">
    <source>
        <dbReference type="EMBL" id="TMW68741.1"/>
    </source>
</evidence>
<gene>
    <name evidence="9" type="ORF">Poli38472_006209</name>
</gene>